<evidence type="ECO:0000256" key="1">
    <source>
        <dbReference type="SAM" id="MobiDB-lite"/>
    </source>
</evidence>
<feature type="region of interest" description="Disordered" evidence="1">
    <location>
        <begin position="20"/>
        <end position="48"/>
    </location>
</feature>
<dbReference type="AlphaFoldDB" id="A0AAN6VEJ9"/>
<evidence type="ECO:0000313" key="3">
    <source>
        <dbReference type="Proteomes" id="UP001302745"/>
    </source>
</evidence>
<protein>
    <submittedName>
        <fullName evidence="2">Uncharacterized protein</fullName>
    </submittedName>
</protein>
<reference evidence="2" key="2">
    <citation type="submission" date="2023-05" db="EMBL/GenBank/DDBJ databases">
        <authorList>
            <consortium name="Lawrence Berkeley National Laboratory"/>
            <person name="Steindorff A."/>
            <person name="Hensen N."/>
            <person name="Bonometti L."/>
            <person name="Westerberg I."/>
            <person name="Brannstrom I.O."/>
            <person name="Guillou S."/>
            <person name="Cros-Aarteil S."/>
            <person name="Calhoun S."/>
            <person name="Haridas S."/>
            <person name="Kuo A."/>
            <person name="Mondo S."/>
            <person name="Pangilinan J."/>
            <person name="Riley R."/>
            <person name="Labutti K."/>
            <person name="Andreopoulos B."/>
            <person name="Lipzen A."/>
            <person name="Chen C."/>
            <person name="Yanf M."/>
            <person name="Daum C."/>
            <person name="Ng V."/>
            <person name="Clum A."/>
            <person name="Ohm R."/>
            <person name="Martin F."/>
            <person name="Silar P."/>
            <person name="Natvig D."/>
            <person name="Lalanne C."/>
            <person name="Gautier V."/>
            <person name="Ament-Velasquez S.L."/>
            <person name="Kruys A."/>
            <person name="Hutchinson M.I."/>
            <person name="Powell A.J."/>
            <person name="Barry K."/>
            <person name="Miller A.N."/>
            <person name="Grigoriev I.V."/>
            <person name="Debuchy R."/>
            <person name="Gladieux P."/>
            <person name="Thoren M.H."/>
            <person name="Johannesson H."/>
        </authorList>
    </citation>
    <scope>NUCLEOTIDE SEQUENCE</scope>
    <source>
        <strain evidence="2">CBS 538.74</strain>
    </source>
</reference>
<evidence type="ECO:0000313" key="2">
    <source>
        <dbReference type="EMBL" id="KAK4150028.1"/>
    </source>
</evidence>
<gene>
    <name evidence="2" type="ORF">C8A00DRAFT_37383</name>
</gene>
<sequence>MTYINLNAVTILPPYPYHLNPPAPPTVTPPPPAAHTSSPAPPRRSQGKLVSIGDYAPLSFFQTVRRLVATTVDAHAFAPETGDYIALEKVYSLKAPMGQTVPAYLDVAAGLIDLFDNSRLVE</sequence>
<feature type="compositionally biased region" description="Pro residues" evidence="1">
    <location>
        <begin position="20"/>
        <end position="33"/>
    </location>
</feature>
<comment type="caution">
    <text evidence="2">The sequence shown here is derived from an EMBL/GenBank/DDBJ whole genome shotgun (WGS) entry which is preliminary data.</text>
</comment>
<organism evidence="2 3">
    <name type="scientific">Chaetomidium leptoderma</name>
    <dbReference type="NCBI Taxonomy" id="669021"/>
    <lineage>
        <taxon>Eukaryota</taxon>
        <taxon>Fungi</taxon>
        <taxon>Dikarya</taxon>
        <taxon>Ascomycota</taxon>
        <taxon>Pezizomycotina</taxon>
        <taxon>Sordariomycetes</taxon>
        <taxon>Sordariomycetidae</taxon>
        <taxon>Sordariales</taxon>
        <taxon>Chaetomiaceae</taxon>
        <taxon>Chaetomidium</taxon>
    </lineage>
</organism>
<dbReference type="Proteomes" id="UP001302745">
    <property type="component" value="Unassembled WGS sequence"/>
</dbReference>
<reference evidence="2" key="1">
    <citation type="journal article" date="2023" name="Mol. Phylogenet. Evol.">
        <title>Genome-scale phylogeny and comparative genomics of the fungal order Sordariales.</title>
        <authorList>
            <person name="Hensen N."/>
            <person name="Bonometti L."/>
            <person name="Westerberg I."/>
            <person name="Brannstrom I.O."/>
            <person name="Guillou S."/>
            <person name="Cros-Aarteil S."/>
            <person name="Calhoun S."/>
            <person name="Haridas S."/>
            <person name="Kuo A."/>
            <person name="Mondo S."/>
            <person name="Pangilinan J."/>
            <person name="Riley R."/>
            <person name="LaButti K."/>
            <person name="Andreopoulos B."/>
            <person name="Lipzen A."/>
            <person name="Chen C."/>
            <person name="Yan M."/>
            <person name="Daum C."/>
            <person name="Ng V."/>
            <person name="Clum A."/>
            <person name="Steindorff A."/>
            <person name="Ohm R.A."/>
            <person name="Martin F."/>
            <person name="Silar P."/>
            <person name="Natvig D.O."/>
            <person name="Lalanne C."/>
            <person name="Gautier V."/>
            <person name="Ament-Velasquez S.L."/>
            <person name="Kruys A."/>
            <person name="Hutchinson M.I."/>
            <person name="Powell A.J."/>
            <person name="Barry K."/>
            <person name="Miller A.N."/>
            <person name="Grigoriev I.V."/>
            <person name="Debuchy R."/>
            <person name="Gladieux P."/>
            <person name="Hiltunen Thoren M."/>
            <person name="Johannesson H."/>
        </authorList>
    </citation>
    <scope>NUCLEOTIDE SEQUENCE</scope>
    <source>
        <strain evidence="2">CBS 538.74</strain>
    </source>
</reference>
<proteinExistence type="predicted"/>
<dbReference type="EMBL" id="MU857103">
    <property type="protein sequence ID" value="KAK4150028.1"/>
    <property type="molecule type" value="Genomic_DNA"/>
</dbReference>
<keyword evidence="3" id="KW-1185">Reference proteome</keyword>
<name>A0AAN6VEJ9_9PEZI</name>
<accession>A0AAN6VEJ9</accession>